<keyword evidence="1" id="KW-0812">Transmembrane</keyword>
<accession>A0A1J0N066</accession>
<dbReference type="OrthoDB" id="2237735at2"/>
<dbReference type="Proteomes" id="UP000269148">
    <property type="component" value="Unassembled WGS sequence"/>
</dbReference>
<sequence>MLETLLIMSSLILFSLFIFVIIRGHFVLRENTGQCYSIHFRHLTKPIDLSQNGRLMETITIISDNKENGCYSVQSYLSDIKLKELLMAEYQLTLNQVIVQSQQLSPLATLSLT</sequence>
<evidence type="ECO:0000313" key="5">
    <source>
        <dbReference type="Proteomes" id="UP000269148"/>
    </source>
</evidence>
<dbReference type="KEGG" id="sio:DW64_06730"/>
<dbReference type="RefSeq" id="WP_003101385.1">
    <property type="nucleotide sequence ID" value="NZ_CP010783.1"/>
</dbReference>
<dbReference type="AlphaFoldDB" id="A0A1J0N066"/>
<reference evidence="3 5" key="2">
    <citation type="submission" date="2018-06" db="EMBL/GenBank/DDBJ databases">
        <title>Mutators as drivers of adaptation in pathogenic bacteria and a risk factor for host jumps and vaccine escape.</title>
        <authorList>
            <person name="Barnes A.C."/>
            <person name="Silayeva O."/>
        </authorList>
    </citation>
    <scope>NUCLEOTIDE SEQUENCE [LARGE SCALE GENOMIC DNA]</scope>
    <source>
        <strain evidence="3 5">QMA0445</strain>
    </source>
</reference>
<keyword evidence="1" id="KW-0472">Membrane</keyword>
<evidence type="ECO:0000313" key="2">
    <source>
        <dbReference type="EMBL" id="AHY16150.1"/>
    </source>
</evidence>
<evidence type="ECO:0000313" key="3">
    <source>
        <dbReference type="EMBL" id="RLU56216.1"/>
    </source>
</evidence>
<reference evidence="2 4" key="1">
    <citation type="journal article" date="2014" name="Genome Announc.">
        <title>Complete Genome Sequence of a Virulent Strain, Streptococcus iniae ISET0901, Isolated from Diseased Tilapia.</title>
        <authorList>
            <person name="Pridgeon J.W."/>
            <person name="Zhang D."/>
            <person name="Zhang L."/>
        </authorList>
    </citation>
    <scope>NUCLEOTIDE SEQUENCE [LARGE SCALE GENOMIC DNA]</scope>
    <source>
        <strain evidence="2 4">ISET0901</strain>
    </source>
</reference>
<dbReference type="GeneID" id="35765337"/>
<dbReference type="EMBL" id="CP007586">
    <property type="protein sequence ID" value="AHY16150.1"/>
    <property type="molecule type" value="Genomic_DNA"/>
</dbReference>
<dbReference type="KEGG" id="siz:SI82_06865"/>
<dbReference type="EMBL" id="QLQD01000062">
    <property type="protein sequence ID" value="RLU56216.1"/>
    <property type="molecule type" value="Genomic_DNA"/>
</dbReference>
<organism evidence="3 5">
    <name type="scientific">Streptococcus iniae</name>
    <name type="common">Streptococcus shiloi</name>
    <dbReference type="NCBI Taxonomy" id="1346"/>
    <lineage>
        <taxon>Bacteria</taxon>
        <taxon>Bacillati</taxon>
        <taxon>Bacillota</taxon>
        <taxon>Bacilli</taxon>
        <taxon>Lactobacillales</taxon>
        <taxon>Streptococcaceae</taxon>
        <taxon>Streptococcus</taxon>
    </lineage>
</organism>
<feature type="transmembrane region" description="Helical" evidence="1">
    <location>
        <begin position="6"/>
        <end position="28"/>
    </location>
</feature>
<keyword evidence="4" id="KW-1185">Reference proteome</keyword>
<dbReference type="KEGG" id="siq:DQ08_06745"/>
<protein>
    <submittedName>
        <fullName evidence="3">Uncharacterized protein</fullName>
    </submittedName>
</protein>
<dbReference type="STRING" id="1346.BMF34_06780"/>
<evidence type="ECO:0000313" key="4">
    <source>
        <dbReference type="Proteomes" id="UP000025245"/>
    </source>
</evidence>
<dbReference type="Proteomes" id="UP000025245">
    <property type="component" value="Chromosome"/>
</dbReference>
<keyword evidence="1" id="KW-1133">Transmembrane helix</keyword>
<gene>
    <name evidence="3" type="ORF">DIY07_06950</name>
    <name evidence="2" type="ORF">DQ08_06745</name>
</gene>
<name>A0A1J0N066_STRIN</name>
<evidence type="ECO:0000256" key="1">
    <source>
        <dbReference type="SAM" id="Phobius"/>
    </source>
</evidence>
<proteinExistence type="predicted"/>